<dbReference type="HOGENOM" id="CLU_2408630_0_0_9"/>
<sequence>MLAPFGDNQGVTFAAFLVQTNGAFFKPSAECFLEEIEKFLRFLSHQASFSARSGAKKEMWERKREIVKNLSTSTVLAATSLVIFSFKTSSCT</sequence>
<organism evidence="1 2">
    <name type="scientific">Enterococcus casseliflavus EC20</name>
    <dbReference type="NCBI Taxonomy" id="565655"/>
    <lineage>
        <taxon>Bacteria</taxon>
        <taxon>Bacillati</taxon>
        <taxon>Bacillota</taxon>
        <taxon>Bacilli</taxon>
        <taxon>Lactobacillales</taxon>
        <taxon>Enterococcaceae</taxon>
        <taxon>Enterococcus</taxon>
    </lineage>
</organism>
<dbReference type="KEGG" id="ecas:ECBG_04210"/>
<protein>
    <submittedName>
        <fullName evidence="1">Uncharacterized protein</fullName>
    </submittedName>
</protein>
<gene>
    <name evidence="1" type="ORF">ECBG_04210</name>
</gene>
<dbReference type="Proteomes" id="UP000012675">
    <property type="component" value="Chromosome"/>
</dbReference>
<evidence type="ECO:0000313" key="2">
    <source>
        <dbReference type="Proteomes" id="UP000012675"/>
    </source>
</evidence>
<reference evidence="1 2" key="2">
    <citation type="submission" date="2013-03" db="EMBL/GenBank/DDBJ databases">
        <title>The Genome Sequence of Enterococcus casseliflavus EC20 (899205).</title>
        <authorList>
            <consortium name="The Broad Institute Genomics Platform"/>
            <consortium name="The Broad Institute Genome Sequencing Center for Infectious Disease"/>
            <person name="Russ C."/>
            <person name="Feldgarden M."/>
            <person name="Gilmore M."/>
            <person name="Manson J."/>
            <person name="Palmer K."/>
            <person name="Carniol K."/>
            <person name="Walker B."/>
            <person name="Young S.K."/>
            <person name="Zeng Q."/>
            <person name="Gargeya S."/>
            <person name="Fitzgerald M."/>
            <person name="Haas B."/>
            <person name="Abouelleil A."/>
            <person name="Allen A.W."/>
            <person name="Alvarado L."/>
            <person name="Arachchi H.M."/>
            <person name="Berlin A.M."/>
            <person name="Chapman S.B."/>
            <person name="Gainer-Dewar J."/>
            <person name="Goldberg J."/>
            <person name="Griggs A."/>
            <person name="Gujja S."/>
            <person name="Hansen M."/>
            <person name="Howarth C."/>
            <person name="Imamovic A."/>
            <person name="Ireland A."/>
            <person name="Larimer J."/>
            <person name="McCowan C."/>
            <person name="Murphy C."/>
            <person name="Pearson M."/>
            <person name="Poon T.W."/>
            <person name="Priest M."/>
            <person name="Roberts A."/>
            <person name="Saif S."/>
            <person name="Shea T."/>
            <person name="Sisk P."/>
            <person name="Sykes S."/>
            <person name="Wortman J."/>
            <person name="Nusbaum C."/>
            <person name="Birren B."/>
        </authorList>
    </citation>
    <scope>NUCLEOTIDE SEQUENCE [LARGE SCALE GENOMIC DNA]</scope>
    <source>
        <strain evidence="1 2">EC20</strain>
    </source>
</reference>
<reference evidence="1 2" key="1">
    <citation type="submission" date="2009-02" db="EMBL/GenBank/DDBJ databases">
        <authorList>
            <consortium name="The Broad Institute Genome Sequencing Platform"/>
            <person name="Feldgarden M."/>
            <person name="Young S.K."/>
            <person name="Kodira C.D."/>
            <person name="Zeng Q."/>
            <person name="Koehrsen M."/>
            <person name="Alvarado L."/>
            <person name="Berlin A."/>
            <person name="Borenstein D."/>
            <person name="Chen Z."/>
            <person name="Engels R."/>
            <person name="Freedman E."/>
            <person name="Gellesch M."/>
            <person name="Goldberg J."/>
            <person name="Griggs A."/>
            <person name="Gujja S."/>
            <person name="Heiman D."/>
            <person name="Hepburn T."/>
            <person name="Howarth C."/>
            <person name="Jen D."/>
            <person name="Larson L."/>
            <person name="Lewis B."/>
            <person name="Mehta T."/>
            <person name="Park D."/>
            <person name="Pearson M."/>
            <person name="Roberts A."/>
            <person name="Saif S."/>
            <person name="Shea T."/>
            <person name="Shenoy N."/>
            <person name="Sisk P."/>
            <person name="Stolte C."/>
            <person name="Sykes S."/>
            <person name="Walk T."/>
            <person name="White J."/>
            <person name="Yandava C."/>
            <person name="Gilmore M."/>
            <person name="Manson J."/>
            <person name="Palmer K."/>
            <person name="Carniol K."/>
            <person name="Lander E."/>
            <person name="Nusbaum C."/>
            <person name="Galagan J."/>
            <person name="Birren B."/>
        </authorList>
    </citation>
    <scope>NUCLEOTIDE SEQUENCE [LARGE SCALE GENOMIC DNA]</scope>
    <source>
        <strain evidence="1 2">EC20</strain>
    </source>
</reference>
<accession>M9T8N4</accession>
<dbReference type="EMBL" id="CP004856">
    <property type="protein sequence ID" value="AGJ01163.1"/>
    <property type="molecule type" value="Genomic_DNA"/>
</dbReference>
<evidence type="ECO:0000313" key="1">
    <source>
        <dbReference type="EMBL" id="AGJ01163.1"/>
    </source>
</evidence>
<keyword evidence="2" id="KW-1185">Reference proteome</keyword>
<proteinExistence type="predicted"/>
<name>M9T8N4_ENTCA</name>
<dbReference type="AlphaFoldDB" id="M9T8N4"/>